<evidence type="ECO:0000256" key="3">
    <source>
        <dbReference type="ARBA" id="ARBA00023136"/>
    </source>
</evidence>
<dbReference type="Proteomes" id="UP000254065">
    <property type="component" value="Unassembled WGS sequence"/>
</dbReference>
<evidence type="ECO:0000313" key="5">
    <source>
        <dbReference type="EMBL" id="STZ08510.1"/>
    </source>
</evidence>
<reference evidence="5 6" key="1">
    <citation type="submission" date="2018-06" db="EMBL/GenBank/DDBJ databases">
        <authorList>
            <consortium name="Pathogen Informatics"/>
            <person name="Doyle S."/>
        </authorList>
    </citation>
    <scope>NUCLEOTIDE SEQUENCE [LARGE SCALE GENOMIC DNA]</scope>
    <source>
        <strain evidence="5 6">NCTC12877</strain>
    </source>
</reference>
<dbReference type="EMBL" id="UGQB01000004">
    <property type="protein sequence ID" value="STZ08510.1"/>
    <property type="molecule type" value="Genomic_DNA"/>
</dbReference>
<dbReference type="AlphaFoldDB" id="A0A378R3Q3"/>
<evidence type="ECO:0000313" key="6">
    <source>
        <dbReference type="Proteomes" id="UP000254065"/>
    </source>
</evidence>
<dbReference type="Gene3D" id="1.20.1250.20">
    <property type="entry name" value="MFS general substrate transporter like domains"/>
    <property type="match status" value="2"/>
</dbReference>
<evidence type="ECO:0000256" key="4">
    <source>
        <dbReference type="SAM" id="Phobius"/>
    </source>
</evidence>
<dbReference type="RefSeq" id="WP_228130340.1">
    <property type="nucleotide sequence ID" value="NZ_UGQB01000004.1"/>
</dbReference>
<name>A0A378R3Q3_9GAMM</name>
<keyword evidence="2 4" id="KW-1133">Transmembrane helix</keyword>
<keyword evidence="6" id="KW-1185">Reference proteome</keyword>
<feature type="transmembrane region" description="Helical" evidence="4">
    <location>
        <begin position="14"/>
        <end position="37"/>
    </location>
</feature>
<feature type="transmembrane region" description="Helical" evidence="4">
    <location>
        <begin position="357"/>
        <end position="374"/>
    </location>
</feature>
<feature type="transmembrane region" description="Helical" evidence="4">
    <location>
        <begin position="75"/>
        <end position="94"/>
    </location>
</feature>
<dbReference type="PANTHER" id="PTHR23530:SF1">
    <property type="entry name" value="PERMEASE, MAJOR FACILITATOR SUPERFAMILY-RELATED"/>
    <property type="match status" value="1"/>
</dbReference>
<dbReference type="Pfam" id="PF07690">
    <property type="entry name" value="MFS_1"/>
    <property type="match status" value="1"/>
</dbReference>
<keyword evidence="1 4" id="KW-0812">Transmembrane</keyword>
<proteinExistence type="predicted"/>
<dbReference type="InterPro" id="IPR036259">
    <property type="entry name" value="MFS_trans_sf"/>
</dbReference>
<feature type="transmembrane region" description="Helical" evidence="4">
    <location>
        <begin position="292"/>
        <end position="311"/>
    </location>
</feature>
<feature type="transmembrane region" description="Helical" evidence="4">
    <location>
        <begin position="167"/>
        <end position="185"/>
    </location>
</feature>
<sequence length="403" mass="45764">MSKITNIPNILRTIIFYGVAFGSFRMLVGGVSVLYLIGKGLNLTDIGLLKSFQFGLMMIIDLPLSYIADRYSRKLSTILGVLFGSLWLLTTAFSSEIWQFYVAETFNAISLSLFNGAYISYLIDTKNKLYKNIDNKTILSYENKYNSLGMALCAFIGASFLKPTSNTIWIIAGVLLLIICAGSFLQLPSDTQNDIHDRGKQKIINNTLSIKENVNHLLSIITEKIEIFYGILITSILLIYFQIILQLWQPIIKDFNPSDLGWLYGMFFSIVSMAQLLSSYIVDKNIKNKHTYIIVCIFISLIIMLLSNILFQQSIAGTLLIIISLFMMFFSIKFLMIEISARFHDIVPNNHRSFLDSMGFFISRTILLLIFPIITYLIQSVGFISLPFILLVLIVIYINQSSF</sequence>
<dbReference type="SUPFAM" id="SSF103473">
    <property type="entry name" value="MFS general substrate transporter"/>
    <property type="match status" value="1"/>
</dbReference>
<evidence type="ECO:0000256" key="2">
    <source>
        <dbReference type="ARBA" id="ARBA00022989"/>
    </source>
</evidence>
<feature type="transmembrane region" description="Helical" evidence="4">
    <location>
        <begin position="227"/>
        <end position="248"/>
    </location>
</feature>
<accession>A0A378R3Q3</accession>
<dbReference type="STRING" id="1122244.GCA_000426885_00101"/>
<feature type="transmembrane region" description="Helical" evidence="4">
    <location>
        <begin position="100"/>
        <end position="123"/>
    </location>
</feature>
<dbReference type="CDD" id="cd06174">
    <property type="entry name" value="MFS"/>
    <property type="match status" value="1"/>
</dbReference>
<gene>
    <name evidence="5" type="ORF">NCTC12877_01513</name>
</gene>
<feature type="transmembrane region" description="Helical" evidence="4">
    <location>
        <begin position="317"/>
        <end position="336"/>
    </location>
</feature>
<feature type="transmembrane region" description="Helical" evidence="4">
    <location>
        <begin position="144"/>
        <end position="161"/>
    </location>
</feature>
<dbReference type="PANTHER" id="PTHR23530">
    <property type="entry name" value="TRANSPORT PROTEIN-RELATED"/>
    <property type="match status" value="1"/>
</dbReference>
<feature type="transmembrane region" description="Helical" evidence="4">
    <location>
        <begin position="380"/>
        <end position="398"/>
    </location>
</feature>
<keyword evidence="3 4" id="KW-0472">Membrane</keyword>
<dbReference type="InterPro" id="IPR011701">
    <property type="entry name" value="MFS"/>
</dbReference>
<dbReference type="GO" id="GO:0022857">
    <property type="term" value="F:transmembrane transporter activity"/>
    <property type="evidence" value="ECO:0007669"/>
    <property type="project" value="InterPro"/>
</dbReference>
<feature type="transmembrane region" description="Helical" evidence="4">
    <location>
        <begin position="260"/>
        <end position="280"/>
    </location>
</feature>
<evidence type="ECO:0000256" key="1">
    <source>
        <dbReference type="ARBA" id="ARBA00022692"/>
    </source>
</evidence>
<dbReference type="InterPro" id="IPR053160">
    <property type="entry name" value="MFS_DHA3_Transporter"/>
</dbReference>
<feature type="transmembrane region" description="Helical" evidence="4">
    <location>
        <begin position="49"/>
        <end position="68"/>
    </location>
</feature>
<protein>
    <submittedName>
        <fullName evidence="5">Phosphoglycerate transporter family protein</fullName>
    </submittedName>
</protein>
<organism evidence="5 6">
    <name type="scientific">Moraxella caprae</name>
    <dbReference type="NCBI Taxonomy" id="90240"/>
    <lineage>
        <taxon>Bacteria</taxon>
        <taxon>Pseudomonadati</taxon>
        <taxon>Pseudomonadota</taxon>
        <taxon>Gammaproteobacteria</taxon>
        <taxon>Moraxellales</taxon>
        <taxon>Moraxellaceae</taxon>
        <taxon>Moraxella</taxon>
    </lineage>
</organism>